<protein>
    <submittedName>
        <fullName evidence="4">Uncharacterized protein</fullName>
    </submittedName>
</protein>
<gene>
    <name evidence="4" type="ORF">Micbo1qcDRAFT_195904</name>
</gene>
<feature type="transmembrane region" description="Helical" evidence="2">
    <location>
        <begin position="294"/>
        <end position="319"/>
    </location>
</feature>
<dbReference type="Proteomes" id="UP000070501">
    <property type="component" value="Unassembled WGS sequence"/>
</dbReference>
<evidence type="ECO:0000256" key="3">
    <source>
        <dbReference type="SAM" id="SignalP"/>
    </source>
</evidence>
<feature type="signal peptide" evidence="3">
    <location>
        <begin position="1"/>
        <end position="23"/>
    </location>
</feature>
<keyword evidence="2" id="KW-0472">Membrane</keyword>
<dbReference type="InParanoid" id="A0A136J1R6"/>
<keyword evidence="5" id="KW-1185">Reference proteome</keyword>
<evidence type="ECO:0000256" key="2">
    <source>
        <dbReference type="SAM" id="Phobius"/>
    </source>
</evidence>
<proteinExistence type="predicted"/>
<feature type="transmembrane region" description="Helical" evidence="2">
    <location>
        <begin position="122"/>
        <end position="145"/>
    </location>
</feature>
<dbReference type="OrthoDB" id="16820at2759"/>
<evidence type="ECO:0000313" key="4">
    <source>
        <dbReference type="EMBL" id="KXJ91102.1"/>
    </source>
</evidence>
<keyword evidence="2" id="KW-0812">Transmembrane</keyword>
<evidence type="ECO:0000256" key="1">
    <source>
        <dbReference type="SAM" id="MobiDB-lite"/>
    </source>
</evidence>
<name>A0A136J1R6_9PEZI</name>
<sequence length="423" mass="45777">MAPPASRPYQGLLVGLHLLAAVGFLYKLRVEPGLNNVPEHFDEVVEAATFPNGLPLKTTYFGVPAIDQVFPWLVVAFVAGPAGWDINVRLEQMHFLYNFASILAVLVVESRRVANAQRITTWIALWAVFYQTVGGAFIVPLWFAVDLMTSNDADRSRLAAKRDVPLPYAQFVLPATILGYLLPTALLYVPWGWSHEVSQILTAFWQPAPLLVSLFLVLFANAAMSLSVTTSAAGPTSHAGFPNARDGPPRDTVPGGDMTPPDDVFYLKTYYAMVGMLCFVVHAYVLYQIQTGGYAELIASAAAAGGGPGGAVTFSSVFLPSKDLWKTSLAAGLHYIFQWDEIGIFGTALTWSWVKTWDIQRAAAATRGGVSGAALARSAVLITLANVLVGPGATIMAIWFWRENKLVEMAAAQPGTTEAKKLR</sequence>
<reference evidence="5" key="1">
    <citation type="submission" date="2016-02" db="EMBL/GenBank/DDBJ databases">
        <title>Draft genome sequence of Microdochium bolleyi, a fungal endophyte of beachgrass.</title>
        <authorList>
            <consortium name="DOE Joint Genome Institute"/>
            <person name="David A.S."/>
            <person name="May G."/>
            <person name="Haridas S."/>
            <person name="Lim J."/>
            <person name="Wang M."/>
            <person name="Labutti K."/>
            <person name="Lipzen A."/>
            <person name="Barry K."/>
            <person name="Grigoriev I.V."/>
        </authorList>
    </citation>
    <scope>NUCLEOTIDE SEQUENCE [LARGE SCALE GENOMIC DNA]</scope>
    <source>
        <strain evidence="5">J235TASD1</strain>
    </source>
</reference>
<feature type="transmembrane region" description="Helical" evidence="2">
    <location>
        <begin position="165"/>
        <end position="189"/>
    </location>
</feature>
<keyword evidence="3" id="KW-0732">Signal</keyword>
<evidence type="ECO:0000313" key="5">
    <source>
        <dbReference type="Proteomes" id="UP000070501"/>
    </source>
</evidence>
<feature type="transmembrane region" description="Helical" evidence="2">
    <location>
        <begin position="379"/>
        <end position="401"/>
    </location>
</feature>
<feature type="transmembrane region" description="Helical" evidence="2">
    <location>
        <begin position="210"/>
        <end position="233"/>
    </location>
</feature>
<feature type="chain" id="PRO_5007293416" evidence="3">
    <location>
        <begin position="24"/>
        <end position="423"/>
    </location>
</feature>
<keyword evidence="2" id="KW-1133">Transmembrane helix</keyword>
<dbReference type="EMBL" id="KQ964251">
    <property type="protein sequence ID" value="KXJ91102.1"/>
    <property type="molecule type" value="Genomic_DNA"/>
</dbReference>
<accession>A0A136J1R6</accession>
<organism evidence="4 5">
    <name type="scientific">Microdochium bolleyi</name>
    <dbReference type="NCBI Taxonomy" id="196109"/>
    <lineage>
        <taxon>Eukaryota</taxon>
        <taxon>Fungi</taxon>
        <taxon>Dikarya</taxon>
        <taxon>Ascomycota</taxon>
        <taxon>Pezizomycotina</taxon>
        <taxon>Sordariomycetes</taxon>
        <taxon>Xylariomycetidae</taxon>
        <taxon>Xylariales</taxon>
        <taxon>Microdochiaceae</taxon>
        <taxon>Microdochium</taxon>
    </lineage>
</organism>
<dbReference type="AlphaFoldDB" id="A0A136J1R6"/>
<dbReference type="STRING" id="196109.A0A136J1R6"/>
<feature type="region of interest" description="Disordered" evidence="1">
    <location>
        <begin position="231"/>
        <end position="257"/>
    </location>
</feature>
<feature type="transmembrane region" description="Helical" evidence="2">
    <location>
        <begin position="269"/>
        <end position="287"/>
    </location>
</feature>